<evidence type="ECO:0000313" key="2">
    <source>
        <dbReference type="EMBL" id="SDJ57935.1"/>
    </source>
</evidence>
<dbReference type="AlphaFoldDB" id="A0A1G8UXW5"/>
<organism evidence="2 3">
    <name type="scientific">Ferrimonas sediminum</name>
    <dbReference type="NCBI Taxonomy" id="718193"/>
    <lineage>
        <taxon>Bacteria</taxon>
        <taxon>Pseudomonadati</taxon>
        <taxon>Pseudomonadota</taxon>
        <taxon>Gammaproteobacteria</taxon>
        <taxon>Alteromonadales</taxon>
        <taxon>Ferrimonadaceae</taxon>
        <taxon>Ferrimonas</taxon>
    </lineage>
</organism>
<proteinExistence type="predicted"/>
<dbReference type="EMBL" id="FNEM01000010">
    <property type="protein sequence ID" value="SDJ57935.1"/>
    <property type="molecule type" value="Genomic_DNA"/>
</dbReference>
<feature type="region of interest" description="Disordered" evidence="1">
    <location>
        <begin position="1"/>
        <end position="32"/>
    </location>
</feature>
<sequence>MGNKAKRKLRAKAKRKFARVERNRGQGDALQPNKKYRGAQDLEMMHITPQTLKLFTSLPPFEATFSAVPAVKEHLVAKGVQDLLAGTAMLFVQYGHWYTSGSDTILVSELVNVSNMMMANPKFLHQFGDPLGAPANG</sequence>
<reference evidence="3" key="1">
    <citation type="submission" date="2016-10" db="EMBL/GenBank/DDBJ databases">
        <authorList>
            <person name="Varghese N."/>
            <person name="Submissions S."/>
        </authorList>
    </citation>
    <scope>NUCLEOTIDE SEQUENCE [LARGE SCALE GENOMIC DNA]</scope>
    <source>
        <strain evidence="3">DSM 23317</strain>
    </source>
</reference>
<keyword evidence="3" id="KW-1185">Reference proteome</keyword>
<dbReference type="Proteomes" id="UP000199527">
    <property type="component" value="Unassembled WGS sequence"/>
</dbReference>
<evidence type="ECO:0000313" key="3">
    <source>
        <dbReference type="Proteomes" id="UP000199527"/>
    </source>
</evidence>
<accession>A0A1G8UXW5</accession>
<evidence type="ECO:0000256" key="1">
    <source>
        <dbReference type="SAM" id="MobiDB-lite"/>
    </source>
</evidence>
<gene>
    <name evidence="2" type="ORF">SAMN04488540_11015</name>
</gene>
<protein>
    <submittedName>
        <fullName evidence="2">Uncharacterized protein</fullName>
    </submittedName>
</protein>
<feature type="compositionally biased region" description="Basic residues" evidence="1">
    <location>
        <begin position="1"/>
        <end position="17"/>
    </location>
</feature>
<name>A0A1G8UXW5_9GAMM</name>